<dbReference type="EMBL" id="CP006850">
    <property type="protein sequence ID" value="AHH22290.1"/>
    <property type="molecule type" value="Genomic_DNA"/>
</dbReference>
<organism evidence="5 6">
    <name type="scientific">Nocardia nova SH22a</name>
    <dbReference type="NCBI Taxonomy" id="1415166"/>
    <lineage>
        <taxon>Bacteria</taxon>
        <taxon>Bacillati</taxon>
        <taxon>Actinomycetota</taxon>
        <taxon>Actinomycetes</taxon>
        <taxon>Mycobacteriales</taxon>
        <taxon>Nocardiaceae</taxon>
        <taxon>Nocardia</taxon>
    </lineage>
</organism>
<dbReference type="InterPro" id="IPR036388">
    <property type="entry name" value="WH-like_DNA-bd_sf"/>
</dbReference>
<dbReference type="Gene3D" id="1.10.10.10">
    <property type="entry name" value="Winged helix-like DNA-binding domain superfamily/Winged helix DNA-binding domain"/>
    <property type="match status" value="1"/>
</dbReference>
<dbReference type="GO" id="GO:0003700">
    <property type="term" value="F:DNA-binding transcription factor activity"/>
    <property type="evidence" value="ECO:0007669"/>
    <property type="project" value="InterPro"/>
</dbReference>
<reference evidence="5 6" key="1">
    <citation type="journal article" date="2014" name="Appl. Environ. Microbiol.">
        <title>Insights into the Microbial Degradation of Rubber and Gutta-Percha by Analysis of the Complete Genome of Nocardia nova SH22a.</title>
        <authorList>
            <person name="Luo Q."/>
            <person name="Hiessl S."/>
            <person name="Poehlein A."/>
            <person name="Daniel R."/>
            <person name="Steinbuchel A."/>
        </authorList>
    </citation>
    <scope>NUCLEOTIDE SEQUENCE [LARGE SCALE GENOMIC DNA]</scope>
    <source>
        <strain evidence="5">SH22a</strain>
    </source>
</reference>
<dbReference type="InterPro" id="IPR001845">
    <property type="entry name" value="HTH_ArsR_DNA-bd_dom"/>
</dbReference>
<keyword evidence="2" id="KW-0238">DNA-binding</keyword>
<dbReference type="HOGENOM" id="CLU_097806_10_0_11"/>
<gene>
    <name evidence="5" type="ORF">NONO_c75350</name>
</gene>
<evidence type="ECO:0000313" key="6">
    <source>
        <dbReference type="Proteomes" id="UP000019150"/>
    </source>
</evidence>
<evidence type="ECO:0000259" key="4">
    <source>
        <dbReference type="PROSITE" id="PS50987"/>
    </source>
</evidence>
<sequence length="123" mass="13391">MLDDGLSTIAGSRAENDFGASAGECAVLDGCKALANGTRLAVLAWLKDPHANFPELEPDTAELGVCVGLIQRKAGTSASTISAHLAVLQRAGFLIPTRRGQWTYYRRDETRIRHFTDRLHRAL</sequence>
<dbReference type="PANTHER" id="PTHR33154:SF33">
    <property type="entry name" value="TRANSCRIPTIONAL REPRESSOR SDPR"/>
    <property type="match status" value="1"/>
</dbReference>
<keyword evidence="1" id="KW-0805">Transcription regulation</keyword>
<dbReference type="PROSITE" id="PS50987">
    <property type="entry name" value="HTH_ARSR_2"/>
    <property type="match status" value="1"/>
</dbReference>
<dbReference type="Proteomes" id="UP000019150">
    <property type="component" value="Chromosome"/>
</dbReference>
<dbReference type="SMART" id="SM00418">
    <property type="entry name" value="HTH_ARSR"/>
    <property type="match status" value="1"/>
</dbReference>
<protein>
    <submittedName>
        <fullName evidence="5">Putative transcriptional regulator</fullName>
    </submittedName>
</protein>
<dbReference type="CDD" id="cd00090">
    <property type="entry name" value="HTH_ARSR"/>
    <property type="match status" value="1"/>
</dbReference>
<dbReference type="STRING" id="1415166.NONO_c75350"/>
<evidence type="ECO:0000313" key="5">
    <source>
        <dbReference type="EMBL" id="AHH22290.1"/>
    </source>
</evidence>
<keyword evidence="6" id="KW-1185">Reference proteome</keyword>
<dbReference type="KEGG" id="nno:NONO_c75350"/>
<proteinExistence type="predicted"/>
<dbReference type="InterPro" id="IPR036390">
    <property type="entry name" value="WH_DNA-bd_sf"/>
</dbReference>
<evidence type="ECO:0000256" key="2">
    <source>
        <dbReference type="ARBA" id="ARBA00023125"/>
    </source>
</evidence>
<dbReference type="InterPro" id="IPR051081">
    <property type="entry name" value="HTH_MetalResp_TranReg"/>
</dbReference>
<dbReference type="PANTHER" id="PTHR33154">
    <property type="entry name" value="TRANSCRIPTIONAL REGULATOR, ARSR FAMILY"/>
    <property type="match status" value="1"/>
</dbReference>
<dbReference type="PATRIC" id="fig|1415166.3.peg.7733"/>
<feature type="domain" description="HTH arsR-type" evidence="4">
    <location>
        <begin position="19"/>
        <end position="123"/>
    </location>
</feature>
<dbReference type="AlphaFoldDB" id="W5TSD4"/>
<keyword evidence="3" id="KW-0804">Transcription</keyword>
<evidence type="ECO:0000256" key="1">
    <source>
        <dbReference type="ARBA" id="ARBA00023015"/>
    </source>
</evidence>
<dbReference type="eggNOG" id="COG0640">
    <property type="taxonomic scope" value="Bacteria"/>
</dbReference>
<dbReference type="SUPFAM" id="SSF46785">
    <property type="entry name" value="Winged helix' DNA-binding domain"/>
    <property type="match status" value="1"/>
</dbReference>
<name>W5TSD4_9NOCA</name>
<accession>W5TSD4</accession>
<evidence type="ECO:0000256" key="3">
    <source>
        <dbReference type="ARBA" id="ARBA00023163"/>
    </source>
</evidence>
<dbReference type="RefSeq" id="WP_237755061.1">
    <property type="nucleotide sequence ID" value="NZ_CP006850.1"/>
</dbReference>
<dbReference type="InterPro" id="IPR011991">
    <property type="entry name" value="ArsR-like_HTH"/>
</dbReference>
<dbReference type="GO" id="GO:0003677">
    <property type="term" value="F:DNA binding"/>
    <property type="evidence" value="ECO:0007669"/>
    <property type="project" value="UniProtKB-KW"/>
</dbReference>